<dbReference type="Proteomes" id="UP001485459">
    <property type="component" value="Chromosome"/>
</dbReference>
<dbReference type="Pfam" id="PF08327">
    <property type="entry name" value="AHSA1"/>
    <property type="match status" value="1"/>
</dbReference>
<dbReference type="Gene3D" id="3.30.530.20">
    <property type="match status" value="1"/>
</dbReference>
<gene>
    <name evidence="3" type="ORF">WJU16_01465</name>
</gene>
<dbReference type="InterPro" id="IPR023393">
    <property type="entry name" value="START-like_dom_sf"/>
</dbReference>
<sequence>MKDFKQHFVIPAPPEEVYQALTREATIRLWTGDKAEMSTEPGSEFSLWDGSIAGRNIEFEEGRKLVQEWYFGEQEPASIVTIILHPHKKGTSAELRHSNIPDEAYDDIVEGWRDAYFGSLIDFYTE</sequence>
<feature type="domain" description="Activator of Hsp90 ATPase homologue 1/2-like C-terminal" evidence="2">
    <location>
        <begin position="12"/>
        <end position="116"/>
    </location>
</feature>
<dbReference type="SUPFAM" id="SSF55961">
    <property type="entry name" value="Bet v1-like"/>
    <property type="match status" value="1"/>
</dbReference>
<dbReference type="RefSeq" id="WP_341836554.1">
    <property type="nucleotide sequence ID" value="NZ_CP149822.1"/>
</dbReference>
<evidence type="ECO:0000259" key="2">
    <source>
        <dbReference type="Pfam" id="PF08327"/>
    </source>
</evidence>
<name>A0ABZ2YPK5_9BACT</name>
<comment type="similarity">
    <text evidence="1">Belongs to the AHA1 family.</text>
</comment>
<organism evidence="3 4">
    <name type="scientific">Chitinophaga pollutisoli</name>
    <dbReference type="NCBI Taxonomy" id="3133966"/>
    <lineage>
        <taxon>Bacteria</taxon>
        <taxon>Pseudomonadati</taxon>
        <taxon>Bacteroidota</taxon>
        <taxon>Chitinophagia</taxon>
        <taxon>Chitinophagales</taxon>
        <taxon>Chitinophagaceae</taxon>
        <taxon>Chitinophaga</taxon>
    </lineage>
</organism>
<reference evidence="4" key="1">
    <citation type="submission" date="2024-03" db="EMBL/GenBank/DDBJ databases">
        <title>Chitinophaga horti sp. nov., isolated from garden soil.</title>
        <authorList>
            <person name="Lee D.S."/>
            <person name="Han D.M."/>
            <person name="Baek J.H."/>
            <person name="Choi D.G."/>
            <person name="Jeon J.H."/>
            <person name="Jeon C.O."/>
        </authorList>
    </citation>
    <scope>NUCLEOTIDE SEQUENCE [LARGE SCALE GENOMIC DNA]</scope>
    <source>
        <strain evidence="4">GPA1</strain>
    </source>
</reference>
<evidence type="ECO:0000256" key="1">
    <source>
        <dbReference type="ARBA" id="ARBA00006817"/>
    </source>
</evidence>
<dbReference type="EMBL" id="CP149822">
    <property type="protein sequence ID" value="WZN41706.1"/>
    <property type="molecule type" value="Genomic_DNA"/>
</dbReference>
<protein>
    <submittedName>
        <fullName evidence="3">SRPBCC domain-containing protein</fullName>
    </submittedName>
</protein>
<keyword evidence="4" id="KW-1185">Reference proteome</keyword>
<evidence type="ECO:0000313" key="4">
    <source>
        <dbReference type="Proteomes" id="UP001485459"/>
    </source>
</evidence>
<accession>A0ABZ2YPK5</accession>
<dbReference type="InterPro" id="IPR013538">
    <property type="entry name" value="ASHA1/2-like_C"/>
</dbReference>
<proteinExistence type="inferred from homology"/>
<evidence type="ECO:0000313" key="3">
    <source>
        <dbReference type="EMBL" id="WZN41706.1"/>
    </source>
</evidence>